<evidence type="ECO:0000313" key="4">
    <source>
        <dbReference type="EMBL" id="CAG9766446.1"/>
    </source>
</evidence>
<dbReference type="PROSITE" id="PS50103">
    <property type="entry name" value="ZF_C3H1"/>
    <property type="match status" value="1"/>
</dbReference>
<feature type="compositionally biased region" description="Basic and acidic residues" evidence="2">
    <location>
        <begin position="258"/>
        <end position="280"/>
    </location>
</feature>
<organism evidence="4 5">
    <name type="scientific">Ceutorhynchus assimilis</name>
    <name type="common">cabbage seed weevil</name>
    <dbReference type="NCBI Taxonomy" id="467358"/>
    <lineage>
        <taxon>Eukaryota</taxon>
        <taxon>Metazoa</taxon>
        <taxon>Ecdysozoa</taxon>
        <taxon>Arthropoda</taxon>
        <taxon>Hexapoda</taxon>
        <taxon>Insecta</taxon>
        <taxon>Pterygota</taxon>
        <taxon>Neoptera</taxon>
        <taxon>Endopterygota</taxon>
        <taxon>Coleoptera</taxon>
        <taxon>Polyphaga</taxon>
        <taxon>Cucujiformia</taxon>
        <taxon>Curculionidae</taxon>
        <taxon>Ceutorhynchinae</taxon>
        <taxon>Ceutorhynchus</taxon>
    </lineage>
</organism>
<name>A0A9N9QE01_9CUCU</name>
<evidence type="ECO:0000256" key="1">
    <source>
        <dbReference type="PROSITE-ProRule" id="PRU00723"/>
    </source>
</evidence>
<dbReference type="InterPro" id="IPR041686">
    <property type="entry name" value="Znf-CCCH_3"/>
</dbReference>
<dbReference type="SMART" id="SM00356">
    <property type="entry name" value="ZnF_C3H1"/>
    <property type="match status" value="3"/>
</dbReference>
<feature type="domain" description="C3H1-type" evidence="3">
    <location>
        <begin position="7"/>
        <end position="34"/>
    </location>
</feature>
<dbReference type="InterPro" id="IPR000571">
    <property type="entry name" value="Znf_CCCH"/>
</dbReference>
<dbReference type="GO" id="GO:0008270">
    <property type="term" value="F:zinc ion binding"/>
    <property type="evidence" value="ECO:0007669"/>
    <property type="project" value="UniProtKB-KW"/>
</dbReference>
<accession>A0A9N9QE01</accession>
<proteinExistence type="predicted"/>
<dbReference type="FunFam" id="4.10.1000.10:FF:000026">
    <property type="entry name" value="Zinc finger CCCH domain-containing protein 11A"/>
    <property type="match status" value="1"/>
</dbReference>
<dbReference type="PANTHER" id="PTHR15725">
    <property type="entry name" value="ZN-FINGER, C-X8-C-X5-C-X3-H TYPE-CONTAINING"/>
    <property type="match status" value="1"/>
</dbReference>
<feature type="region of interest" description="Disordered" evidence="2">
    <location>
        <begin position="230"/>
        <end position="307"/>
    </location>
</feature>
<dbReference type="Pfam" id="PF15663">
    <property type="entry name" value="zf-CCCH_3"/>
    <property type="match status" value="1"/>
</dbReference>
<evidence type="ECO:0000313" key="5">
    <source>
        <dbReference type="Proteomes" id="UP001152799"/>
    </source>
</evidence>
<reference evidence="4" key="1">
    <citation type="submission" date="2022-01" db="EMBL/GenBank/DDBJ databases">
        <authorList>
            <person name="King R."/>
        </authorList>
    </citation>
    <scope>NUCLEOTIDE SEQUENCE</scope>
</reference>
<dbReference type="OrthoDB" id="5395350at2759"/>
<gene>
    <name evidence="4" type="ORF">CEUTPL_LOCUS7030</name>
</gene>
<keyword evidence="1" id="KW-0862">Zinc</keyword>
<sequence>MTDMESPKKNNDCYFYYYSTCSKGDSCGFRHEPSALGCETMCSFWKEGKCLNIHCNFRHMELRKNRKVIPCYWEAQPGGCLKPHCPFMHQTDPPVSSNDGKINKSEPSALLPENCTQAGNYSSSVDSIVVNFEEESDNETSPTMFPVPVASKVKTLEEIKLEKIAAACAAYYSYPDEEMPEYSSSHQQTPTLSNDDLRQRILQKVKAKDNSQEQKLSRKQLAYILGDSSLSKKKRADSDPSDKYPPQKKRKTLPTTEVENKEIKIKTLQEIRAERQRETKTNQQETKTNEIDDSEVTSTSNEDNEQRKVEIKPLRRLNLRKIIVNKPAPEAISENVESTSKNIENIESDDKPPKLEKSLSNKTVEESLLLLDDDMDEEENNDFNLSVKSEDDLFKEIDHLLKN</sequence>
<feature type="region of interest" description="Disordered" evidence="2">
    <location>
        <begin position="343"/>
        <end position="362"/>
    </location>
</feature>
<dbReference type="AlphaFoldDB" id="A0A9N9QE01"/>
<dbReference type="Gene3D" id="4.10.1000.10">
    <property type="entry name" value="Zinc finger, CCCH-type"/>
    <property type="match status" value="1"/>
</dbReference>
<feature type="zinc finger region" description="C3H1-type" evidence="1">
    <location>
        <begin position="7"/>
        <end position="34"/>
    </location>
</feature>
<dbReference type="PANTHER" id="PTHR15725:SF14">
    <property type="entry name" value="ZINC FINGER CCCH DOMAIN-CONTAINING PROTEIN 11A"/>
    <property type="match status" value="1"/>
</dbReference>
<keyword evidence="1" id="KW-0863">Zinc-finger</keyword>
<evidence type="ECO:0000259" key="3">
    <source>
        <dbReference type="PROSITE" id="PS50103"/>
    </source>
</evidence>
<evidence type="ECO:0000256" key="2">
    <source>
        <dbReference type="SAM" id="MobiDB-lite"/>
    </source>
</evidence>
<dbReference type="Proteomes" id="UP001152799">
    <property type="component" value="Chromosome 3"/>
</dbReference>
<keyword evidence="1" id="KW-0479">Metal-binding</keyword>
<dbReference type="EMBL" id="OU892279">
    <property type="protein sequence ID" value="CAG9766446.1"/>
    <property type="molecule type" value="Genomic_DNA"/>
</dbReference>
<feature type="compositionally biased region" description="Basic and acidic residues" evidence="2">
    <location>
        <begin position="348"/>
        <end position="362"/>
    </location>
</feature>
<protein>
    <recommendedName>
        <fullName evidence="3">C3H1-type domain-containing protein</fullName>
    </recommendedName>
</protein>
<keyword evidence="5" id="KW-1185">Reference proteome</keyword>